<keyword evidence="1" id="KW-1133">Transmembrane helix</keyword>
<protein>
    <recommendedName>
        <fullName evidence="4">Monocarboxylate transporter</fullName>
    </recommendedName>
</protein>
<gene>
    <name evidence="2" type="ORF">LNINA_LOCUS4371</name>
</gene>
<sequence length="460" mass="50807">MTLKNSVASFPKIERRVKLIPPDGGWGWMVLFGTALTNTFNQSMFSQFGLLYGDLLEEMGHKTTGAAVIMSTMLCVTNCGGPFAGALVKVQSPRFVCVTGSIVCATGIFLSAFSTNIIHLILSYGVLFGLGLGFIQNAAFVSINSYFKLRKSIAVGIAMTGTGVGQALMPHVVRYLLDAYGFRGACLLLSAMCLHGVCGTLLLQPVEWHMKKVEEEVIVEEGKLLSNESERKECDNKGTERKRSVFRKVLDLFDMSLLSNPRFTNVIIGIALTYISVQNFGMLYPFFLQNYVGMSKQETANCMSAVAFADIIGRLVVPPVQAKFNVSARMTLVLTCIWIAITRQILAYQTDMYVLLLLSALYGIGRSMVIVVRNITITEHCGADQVANAVGLGMLSLGLITPPIGYFLGWIRDYTDDYIACLTAQNGLLVLFLFMWIPDMFYARYKKAAREERVDEIQMT</sequence>
<dbReference type="Pfam" id="PF07690">
    <property type="entry name" value="MFS_1"/>
    <property type="match status" value="2"/>
</dbReference>
<dbReference type="PANTHER" id="PTHR11360">
    <property type="entry name" value="MONOCARBOXYLATE TRANSPORTER"/>
    <property type="match status" value="1"/>
</dbReference>
<evidence type="ECO:0008006" key="4">
    <source>
        <dbReference type="Google" id="ProtNLM"/>
    </source>
</evidence>
<evidence type="ECO:0000313" key="2">
    <source>
        <dbReference type="EMBL" id="CAK1544647.1"/>
    </source>
</evidence>
<dbReference type="AlphaFoldDB" id="A0AAV1J9I2"/>
<dbReference type="CDD" id="cd17352">
    <property type="entry name" value="MFS_MCT_SLC16"/>
    <property type="match status" value="1"/>
</dbReference>
<feature type="transmembrane region" description="Helical" evidence="1">
    <location>
        <begin position="387"/>
        <end position="411"/>
    </location>
</feature>
<feature type="transmembrane region" description="Helical" evidence="1">
    <location>
        <begin position="95"/>
        <end position="115"/>
    </location>
</feature>
<dbReference type="EMBL" id="CAVLEF010000005">
    <property type="protein sequence ID" value="CAK1544647.1"/>
    <property type="molecule type" value="Genomic_DNA"/>
</dbReference>
<feature type="transmembrane region" description="Helical" evidence="1">
    <location>
        <begin position="121"/>
        <end position="141"/>
    </location>
</feature>
<feature type="transmembrane region" description="Helical" evidence="1">
    <location>
        <begin position="25"/>
        <end position="45"/>
    </location>
</feature>
<feature type="transmembrane region" description="Helical" evidence="1">
    <location>
        <begin position="417"/>
        <end position="437"/>
    </location>
</feature>
<name>A0AAV1J9I2_9NEOP</name>
<keyword evidence="1" id="KW-0812">Transmembrane</keyword>
<dbReference type="SUPFAM" id="SSF103473">
    <property type="entry name" value="MFS general substrate transporter"/>
    <property type="match status" value="1"/>
</dbReference>
<keyword evidence="1" id="KW-0472">Membrane</keyword>
<dbReference type="InterPro" id="IPR036259">
    <property type="entry name" value="MFS_trans_sf"/>
</dbReference>
<keyword evidence="3" id="KW-1185">Reference proteome</keyword>
<dbReference type="PANTHER" id="PTHR11360:SF229">
    <property type="entry name" value="AGAP007601-PA"/>
    <property type="match status" value="1"/>
</dbReference>
<evidence type="ECO:0000313" key="3">
    <source>
        <dbReference type="Proteomes" id="UP001497472"/>
    </source>
</evidence>
<dbReference type="Gene3D" id="1.20.1250.20">
    <property type="entry name" value="MFS general substrate transporter like domains"/>
    <property type="match status" value="1"/>
</dbReference>
<reference evidence="2 3" key="1">
    <citation type="submission" date="2023-11" db="EMBL/GenBank/DDBJ databases">
        <authorList>
            <person name="Okamura Y."/>
        </authorList>
    </citation>
    <scope>NUCLEOTIDE SEQUENCE [LARGE SCALE GENOMIC DNA]</scope>
</reference>
<organism evidence="2 3">
    <name type="scientific">Leptosia nina</name>
    <dbReference type="NCBI Taxonomy" id="320188"/>
    <lineage>
        <taxon>Eukaryota</taxon>
        <taxon>Metazoa</taxon>
        <taxon>Ecdysozoa</taxon>
        <taxon>Arthropoda</taxon>
        <taxon>Hexapoda</taxon>
        <taxon>Insecta</taxon>
        <taxon>Pterygota</taxon>
        <taxon>Neoptera</taxon>
        <taxon>Endopterygota</taxon>
        <taxon>Lepidoptera</taxon>
        <taxon>Glossata</taxon>
        <taxon>Ditrysia</taxon>
        <taxon>Papilionoidea</taxon>
        <taxon>Pieridae</taxon>
        <taxon>Pierinae</taxon>
        <taxon>Leptosia</taxon>
    </lineage>
</organism>
<feature type="transmembrane region" description="Helical" evidence="1">
    <location>
        <begin position="263"/>
        <end position="287"/>
    </location>
</feature>
<feature type="transmembrane region" description="Helical" evidence="1">
    <location>
        <begin position="65"/>
        <end position="88"/>
    </location>
</feature>
<feature type="transmembrane region" description="Helical" evidence="1">
    <location>
        <begin position="179"/>
        <end position="203"/>
    </location>
</feature>
<dbReference type="GO" id="GO:0008028">
    <property type="term" value="F:monocarboxylic acid transmembrane transporter activity"/>
    <property type="evidence" value="ECO:0007669"/>
    <property type="project" value="TreeGrafter"/>
</dbReference>
<dbReference type="InterPro" id="IPR050327">
    <property type="entry name" value="Proton-linked_MCT"/>
</dbReference>
<feature type="transmembrane region" description="Helical" evidence="1">
    <location>
        <begin position="352"/>
        <end position="375"/>
    </location>
</feature>
<dbReference type="Proteomes" id="UP001497472">
    <property type="component" value="Unassembled WGS sequence"/>
</dbReference>
<evidence type="ECO:0000256" key="1">
    <source>
        <dbReference type="SAM" id="Phobius"/>
    </source>
</evidence>
<dbReference type="InterPro" id="IPR011701">
    <property type="entry name" value="MFS"/>
</dbReference>
<accession>A0AAV1J9I2</accession>
<comment type="caution">
    <text evidence="2">The sequence shown here is derived from an EMBL/GenBank/DDBJ whole genome shotgun (WGS) entry which is preliminary data.</text>
</comment>
<proteinExistence type="predicted"/>